<dbReference type="InterPro" id="IPR000847">
    <property type="entry name" value="LysR_HTH_N"/>
</dbReference>
<evidence type="ECO:0000313" key="10">
    <source>
        <dbReference type="Proteomes" id="UP000282195"/>
    </source>
</evidence>
<dbReference type="GO" id="GO:0043565">
    <property type="term" value="F:sequence-specific DNA binding"/>
    <property type="evidence" value="ECO:0007669"/>
    <property type="project" value="TreeGrafter"/>
</dbReference>
<dbReference type="InterPro" id="IPR005119">
    <property type="entry name" value="LysR_subst-bd"/>
</dbReference>
<evidence type="ECO:0000256" key="7">
    <source>
        <dbReference type="ARBA" id="ARBA00083243"/>
    </source>
</evidence>
<evidence type="ECO:0000256" key="5">
    <source>
        <dbReference type="ARBA" id="ARBA00054626"/>
    </source>
</evidence>
<dbReference type="KEGG" id="rjg:CCGE525_03305"/>
<name>A0A387FQ85_9HYPH</name>
<comment type="similarity">
    <text evidence="1">Belongs to the LysR transcriptional regulatory family.</text>
</comment>
<reference evidence="9 10" key="1">
    <citation type="submission" date="2018-10" db="EMBL/GenBank/DDBJ databases">
        <title>Rhizobium etli, R. leguminosarum and a new Rhizobium genospecies from Phaseolus dumosus.</title>
        <authorList>
            <person name="Ramirez-Puebla S.T."/>
            <person name="Rogel-Hernandez M.A."/>
            <person name="Guerrero G."/>
            <person name="Ormeno-Orrillo E."/>
            <person name="Martinez-Romero J.C."/>
            <person name="Negrete-Yankelevich S."/>
            <person name="Martinez-Romero E."/>
        </authorList>
    </citation>
    <scope>NUCLEOTIDE SEQUENCE [LARGE SCALE GENOMIC DNA]</scope>
    <source>
        <strain evidence="9 10">CCGE525</strain>
    </source>
</reference>
<dbReference type="EMBL" id="CP032694">
    <property type="protein sequence ID" value="AYG57951.1"/>
    <property type="molecule type" value="Genomic_DNA"/>
</dbReference>
<dbReference type="RefSeq" id="WP_120706225.1">
    <property type="nucleotide sequence ID" value="NZ_CP032694.1"/>
</dbReference>
<dbReference type="InterPro" id="IPR058163">
    <property type="entry name" value="LysR-type_TF_proteobact-type"/>
</dbReference>
<sequence length="290" mass="31515">MREDVDLVGMALFVRIVEEGSLSAAGRALGLPKATVSRRLALLEASIGAPLLARSTRALSLTDTGRRFFERVQPIVRDAEVARSEIRVANREPSGLLRISAPVALGQGVIAPKLIEFLERYPRVQADLHFSDERVNLIAEGFDLAIRIGELADSDLIGRRLADISIVPVAAPSYLAARGEPQTVRDLKQHVAVLTQKTGDHWTIGGVTIRMSWRISTGSMMVTRDAARGGLGIAQLPLFLVVEDTEAGRLVRVLPDHDLPKSALTALYPRSIVPSPALRTLLDTLPEWCG</sequence>
<dbReference type="GO" id="GO:0003700">
    <property type="term" value="F:DNA-binding transcription factor activity"/>
    <property type="evidence" value="ECO:0007669"/>
    <property type="project" value="InterPro"/>
</dbReference>
<evidence type="ECO:0000256" key="1">
    <source>
        <dbReference type="ARBA" id="ARBA00009437"/>
    </source>
</evidence>
<dbReference type="Gene3D" id="3.40.190.290">
    <property type="match status" value="1"/>
</dbReference>
<keyword evidence="3" id="KW-0238">DNA-binding</keyword>
<dbReference type="Pfam" id="PF00126">
    <property type="entry name" value="HTH_1"/>
    <property type="match status" value="1"/>
</dbReference>
<evidence type="ECO:0000256" key="6">
    <source>
        <dbReference type="ARBA" id="ARBA00067332"/>
    </source>
</evidence>
<comment type="function">
    <text evidence="5">Transcriptional regulator of the ttuABCDE tartrate utilization operon.</text>
</comment>
<accession>A0A387FQ85</accession>
<dbReference type="AlphaFoldDB" id="A0A387FQ85"/>
<dbReference type="SUPFAM" id="SSF46785">
    <property type="entry name" value="Winged helix' DNA-binding domain"/>
    <property type="match status" value="1"/>
</dbReference>
<dbReference type="OrthoDB" id="9786526at2"/>
<dbReference type="InterPro" id="IPR036390">
    <property type="entry name" value="WH_DNA-bd_sf"/>
</dbReference>
<dbReference type="PANTHER" id="PTHR30537">
    <property type="entry name" value="HTH-TYPE TRANSCRIPTIONAL REGULATOR"/>
    <property type="match status" value="1"/>
</dbReference>
<dbReference type="PANTHER" id="PTHR30537:SF5">
    <property type="entry name" value="HTH-TYPE TRANSCRIPTIONAL ACTIVATOR TTDR-RELATED"/>
    <property type="match status" value="1"/>
</dbReference>
<evidence type="ECO:0000313" key="9">
    <source>
        <dbReference type="EMBL" id="AYG57951.1"/>
    </source>
</evidence>
<dbReference type="InterPro" id="IPR036388">
    <property type="entry name" value="WH-like_DNA-bd_sf"/>
</dbReference>
<dbReference type="CDD" id="cd08422">
    <property type="entry name" value="PBP2_CrgA_like"/>
    <property type="match status" value="1"/>
</dbReference>
<gene>
    <name evidence="9" type="ORF">CCGE525_03305</name>
</gene>
<dbReference type="SUPFAM" id="SSF53850">
    <property type="entry name" value="Periplasmic binding protein-like II"/>
    <property type="match status" value="1"/>
</dbReference>
<dbReference type="Proteomes" id="UP000282195">
    <property type="component" value="Chromosome"/>
</dbReference>
<keyword evidence="4" id="KW-0804">Transcription</keyword>
<keyword evidence="10" id="KW-1185">Reference proteome</keyword>
<evidence type="ECO:0000259" key="8">
    <source>
        <dbReference type="PROSITE" id="PS50931"/>
    </source>
</evidence>
<evidence type="ECO:0000256" key="2">
    <source>
        <dbReference type="ARBA" id="ARBA00023015"/>
    </source>
</evidence>
<feature type="domain" description="HTH lysR-type" evidence="8">
    <location>
        <begin position="5"/>
        <end position="62"/>
    </location>
</feature>
<evidence type="ECO:0000256" key="3">
    <source>
        <dbReference type="ARBA" id="ARBA00023125"/>
    </source>
</evidence>
<keyword evidence="2" id="KW-0805">Transcription regulation</keyword>
<dbReference type="GO" id="GO:0006351">
    <property type="term" value="P:DNA-templated transcription"/>
    <property type="evidence" value="ECO:0007669"/>
    <property type="project" value="TreeGrafter"/>
</dbReference>
<dbReference type="Pfam" id="PF03466">
    <property type="entry name" value="LysR_substrate"/>
    <property type="match status" value="1"/>
</dbReference>
<organism evidence="9 10">
    <name type="scientific">Rhizobium jaguaris</name>
    <dbReference type="NCBI Taxonomy" id="1312183"/>
    <lineage>
        <taxon>Bacteria</taxon>
        <taxon>Pseudomonadati</taxon>
        <taxon>Pseudomonadota</taxon>
        <taxon>Alphaproteobacteria</taxon>
        <taxon>Hyphomicrobiales</taxon>
        <taxon>Rhizobiaceae</taxon>
        <taxon>Rhizobium/Agrobacterium group</taxon>
        <taxon>Rhizobium</taxon>
    </lineage>
</organism>
<protein>
    <recommendedName>
        <fullName evidence="6">HTH-type transcriptional regulator TtuA</fullName>
    </recommendedName>
    <alternativeName>
        <fullName evidence="7">Tartrate utilization transcriptional regulator</fullName>
    </alternativeName>
</protein>
<evidence type="ECO:0000256" key="4">
    <source>
        <dbReference type="ARBA" id="ARBA00023163"/>
    </source>
</evidence>
<proteinExistence type="inferred from homology"/>
<dbReference type="Gene3D" id="1.10.10.10">
    <property type="entry name" value="Winged helix-like DNA-binding domain superfamily/Winged helix DNA-binding domain"/>
    <property type="match status" value="1"/>
</dbReference>
<dbReference type="PROSITE" id="PS50931">
    <property type="entry name" value="HTH_LYSR"/>
    <property type="match status" value="1"/>
</dbReference>
<dbReference type="FunFam" id="1.10.10.10:FF:000001">
    <property type="entry name" value="LysR family transcriptional regulator"/>
    <property type="match status" value="1"/>
</dbReference>